<protein>
    <submittedName>
        <fullName evidence="3">Putative alpha/beta fold family protein</fullName>
    </submittedName>
</protein>
<evidence type="ECO:0000313" key="3">
    <source>
        <dbReference type="EMBL" id="ADM46374.1"/>
    </source>
</evidence>
<dbReference type="Gene3D" id="3.40.50.1820">
    <property type="entry name" value="alpha/beta hydrolase"/>
    <property type="match status" value="1"/>
</dbReference>
<dbReference type="PANTHER" id="PTHR43329">
    <property type="entry name" value="EPOXIDE HYDROLASE"/>
    <property type="match status" value="1"/>
</dbReference>
<dbReference type="InterPro" id="IPR029058">
    <property type="entry name" value="AB_hydrolase_fold"/>
</dbReference>
<dbReference type="SUPFAM" id="SSF53474">
    <property type="entry name" value="alpha/beta-Hydrolases"/>
    <property type="match status" value="1"/>
</dbReference>
<accession>F8QPH6</accession>
<reference evidence="3" key="1">
    <citation type="submission" date="2009-08" db="EMBL/GenBank/DDBJ databases">
        <authorList>
            <person name="Wu Y.Y."/>
            <person name="Kang Q.J."/>
            <person name="Shen Y.M."/>
            <person name="Bai L.Q."/>
            <person name="Deng Z.X."/>
        </authorList>
    </citation>
    <scope>NUCLEOTIDE SEQUENCE</scope>
    <source>
        <strain evidence="3">CS</strain>
    </source>
</reference>
<keyword evidence="1" id="KW-0378">Hydrolase</keyword>
<evidence type="ECO:0000256" key="1">
    <source>
        <dbReference type="ARBA" id="ARBA00022801"/>
    </source>
</evidence>
<sequence length="230" mass="25379">MKLALQEVGDGDRTILLVHGVMSSADTWRRVAPVLAKRGYRVIMPDLRGHGDSPHADAYTPELLAADLVESVPAGVDLALAHSFGAPVLALATPELRPARVVYSDPAWKLAAKSVDEVREFAQATKSATAESIRQLCPRWLPEDIEAELAGYARWDVRAIEWLQSDRDLIPARAEVPSLVQGAGDRHLVSDERAEVLRERGFEVKYVENTGHCIHRDDLDGFLDSLDGWL</sequence>
<name>F8QPH6_9ACTN</name>
<feature type="domain" description="AB hydrolase-1" evidence="2">
    <location>
        <begin position="15"/>
        <end position="222"/>
    </location>
</feature>
<proteinExistence type="predicted"/>
<dbReference type="Pfam" id="PF12697">
    <property type="entry name" value="Abhydrolase_6"/>
    <property type="match status" value="1"/>
</dbReference>
<dbReference type="GO" id="GO:0016787">
    <property type="term" value="F:hydrolase activity"/>
    <property type="evidence" value="ECO:0007669"/>
    <property type="project" value="UniProtKB-KW"/>
</dbReference>
<evidence type="ECO:0000259" key="2">
    <source>
        <dbReference type="Pfam" id="PF12697"/>
    </source>
</evidence>
<reference evidence="3" key="2">
    <citation type="journal article" date="2011" name="Mol. Biosyst.">
        <title>Cloning and functional analysis of the naphthomycin biosynthetic gene cluster in Streptomyces sp. CS.</title>
        <authorList>
            <person name="Wu Y."/>
            <person name="Kang Q."/>
            <person name="Shen Y."/>
            <person name="Su W."/>
            <person name="Bai L."/>
        </authorList>
    </citation>
    <scope>NUCLEOTIDE SEQUENCE</scope>
    <source>
        <strain evidence="3">CS</strain>
    </source>
</reference>
<dbReference type="InterPro" id="IPR000073">
    <property type="entry name" value="AB_hydrolase_1"/>
</dbReference>
<dbReference type="InterPro" id="IPR000639">
    <property type="entry name" value="Epox_hydrolase-like"/>
</dbReference>
<organism evidence="3">
    <name type="scientific">Streptomyces sp. CS</name>
    <dbReference type="NCBI Taxonomy" id="876169"/>
    <lineage>
        <taxon>Bacteria</taxon>
        <taxon>Bacillati</taxon>
        <taxon>Actinomycetota</taxon>
        <taxon>Actinomycetes</taxon>
        <taxon>Kitasatosporales</taxon>
        <taxon>Streptomycetaceae</taxon>
        <taxon>Streptomyces</taxon>
    </lineage>
</organism>
<gene>
    <name evidence="3" type="primary">nat5</name>
</gene>
<dbReference type="AlphaFoldDB" id="F8QPH6"/>
<dbReference type="PRINTS" id="PR00412">
    <property type="entry name" value="EPOXHYDRLASE"/>
</dbReference>
<dbReference type="EMBL" id="GQ452266">
    <property type="protein sequence ID" value="ADM46374.1"/>
    <property type="molecule type" value="Genomic_DNA"/>
</dbReference>